<keyword evidence="4 10" id="KW-0547">Nucleotide-binding</keyword>
<evidence type="ECO:0000256" key="9">
    <source>
        <dbReference type="ARBA" id="ARBA00023316"/>
    </source>
</evidence>
<organism evidence="15 16">
    <name type="scientific">Butyricicoccus porcorum</name>
    <dbReference type="NCBI Taxonomy" id="1945634"/>
    <lineage>
        <taxon>Bacteria</taxon>
        <taxon>Bacillati</taxon>
        <taxon>Bacillota</taxon>
        <taxon>Clostridia</taxon>
        <taxon>Eubacteriales</taxon>
        <taxon>Butyricicoccaceae</taxon>
        <taxon>Butyricicoccus</taxon>
    </lineage>
</organism>
<feature type="domain" description="Mur ligase C-terminal" evidence="13">
    <location>
        <begin position="317"/>
        <end position="438"/>
    </location>
</feature>
<dbReference type="Proteomes" id="UP000194903">
    <property type="component" value="Unassembled WGS sequence"/>
</dbReference>
<dbReference type="OrthoDB" id="9801978at2"/>
<dbReference type="HAMAP" id="MF_02019">
    <property type="entry name" value="MurF"/>
    <property type="match status" value="1"/>
</dbReference>
<feature type="domain" description="Mur ligase central" evidence="14">
    <location>
        <begin position="106"/>
        <end position="292"/>
    </location>
</feature>
<dbReference type="Gene3D" id="3.40.1390.10">
    <property type="entry name" value="MurE/MurF, N-terminal domain"/>
    <property type="match status" value="1"/>
</dbReference>
<dbReference type="InterPro" id="IPR035911">
    <property type="entry name" value="MurE/MurF_N"/>
</dbReference>
<dbReference type="InterPro" id="IPR036615">
    <property type="entry name" value="Mur_ligase_C_dom_sf"/>
</dbReference>
<evidence type="ECO:0000256" key="10">
    <source>
        <dbReference type="HAMAP-Rule" id="MF_02019"/>
    </source>
</evidence>
<dbReference type="EMBL" id="NHOC01000004">
    <property type="protein sequence ID" value="OUM21012.1"/>
    <property type="molecule type" value="Genomic_DNA"/>
</dbReference>
<evidence type="ECO:0000256" key="4">
    <source>
        <dbReference type="ARBA" id="ARBA00022741"/>
    </source>
</evidence>
<dbReference type="InterPro" id="IPR013221">
    <property type="entry name" value="Mur_ligase_cen"/>
</dbReference>
<dbReference type="GO" id="GO:0008360">
    <property type="term" value="P:regulation of cell shape"/>
    <property type="evidence" value="ECO:0007669"/>
    <property type="project" value="UniProtKB-KW"/>
</dbReference>
<reference evidence="15 16" key="1">
    <citation type="submission" date="2017-05" db="EMBL/GenBank/DDBJ databases">
        <title>Butyricicoccus porcorum sp. nov. a butyrate-producing bacterium from the swine intestinal tract.</title>
        <authorList>
            <person name="Trachsel J."/>
            <person name="Humphrey S."/>
            <person name="Allen H.K."/>
        </authorList>
    </citation>
    <scope>NUCLEOTIDE SEQUENCE [LARGE SCALE GENOMIC DNA]</scope>
    <source>
        <strain evidence="15">BB10</strain>
    </source>
</reference>
<keyword evidence="8 10" id="KW-0131">Cell cycle</keyword>
<evidence type="ECO:0000313" key="16">
    <source>
        <dbReference type="Proteomes" id="UP000194903"/>
    </source>
</evidence>
<proteinExistence type="inferred from homology"/>
<dbReference type="RefSeq" id="WP_087018504.1">
    <property type="nucleotide sequence ID" value="NZ_CP178353.1"/>
</dbReference>
<evidence type="ECO:0000256" key="2">
    <source>
        <dbReference type="ARBA" id="ARBA00022598"/>
    </source>
</evidence>
<keyword evidence="6 10" id="KW-0133">Cell shape</keyword>
<dbReference type="InterPro" id="IPR000713">
    <property type="entry name" value="Mur_ligase_N"/>
</dbReference>
<evidence type="ECO:0000256" key="5">
    <source>
        <dbReference type="ARBA" id="ARBA00022840"/>
    </source>
</evidence>
<keyword evidence="3 10" id="KW-0132">Cell division</keyword>
<comment type="pathway">
    <text evidence="10 11">Cell wall biogenesis; peptidoglycan biosynthesis.</text>
</comment>
<dbReference type="InterPro" id="IPR005863">
    <property type="entry name" value="UDP-N-AcMur_synth"/>
</dbReference>
<comment type="similarity">
    <text evidence="10">Belongs to the MurCDEF family. MurF subfamily.</text>
</comment>
<dbReference type="Pfam" id="PF02875">
    <property type="entry name" value="Mur_ligase_C"/>
    <property type="match status" value="1"/>
</dbReference>
<evidence type="ECO:0000259" key="13">
    <source>
        <dbReference type="Pfam" id="PF02875"/>
    </source>
</evidence>
<dbReference type="GO" id="GO:0008766">
    <property type="term" value="F:UDP-N-acetylmuramoylalanyl-D-glutamyl-2,6-diaminopimelate-D-alanyl-D-alanine ligase activity"/>
    <property type="evidence" value="ECO:0007669"/>
    <property type="project" value="RHEA"/>
</dbReference>
<dbReference type="SUPFAM" id="SSF63418">
    <property type="entry name" value="MurE/MurF N-terminal domain"/>
    <property type="match status" value="1"/>
</dbReference>
<evidence type="ECO:0000256" key="6">
    <source>
        <dbReference type="ARBA" id="ARBA00022960"/>
    </source>
</evidence>
<keyword evidence="9 10" id="KW-0961">Cell wall biogenesis/degradation</keyword>
<dbReference type="GO" id="GO:0047480">
    <property type="term" value="F:UDP-N-acetylmuramoyl-tripeptide-D-alanyl-D-alanine ligase activity"/>
    <property type="evidence" value="ECO:0007669"/>
    <property type="project" value="UniProtKB-UniRule"/>
</dbReference>
<dbReference type="SUPFAM" id="SSF53244">
    <property type="entry name" value="MurD-like peptide ligases, peptide-binding domain"/>
    <property type="match status" value="1"/>
</dbReference>
<dbReference type="GO" id="GO:0005524">
    <property type="term" value="F:ATP binding"/>
    <property type="evidence" value="ECO:0007669"/>
    <property type="project" value="UniProtKB-UniRule"/>
</dbReference>
<dbReference type="GO" id="GO:0009252">
    <property type="term" value="P:peptidoglycan biosynthetic process"/>
    <property type="evidence" value="ECO:0007669"/>
    <property type="project" value="UniProtKB-UniRule"/>
</dbReference>
<comment type="catalytic activity">
    <reaction evidence="10 11">
        <text>D-alanyl-D-alanine + UDP-N-acetyl-alpha-D-muramoyl-L-alanyl-gamma-D-glutamyl-meso-2,6-diaminopimelate + ATP = UDP-N-acetyl-alpha-D-muramoyl-L-alanyl-gamma-D-glutamyl-meso-2,6-diaminopimeloyl-D-alanyl-D-alanine + ADP + phosphate + H(+)</text>
        <dbReference type="Rhea" id="RHEA:28374"/>
        <dbReference type="ChEBI" id="CHEBI:15378"/>
        <dbReference type="ChEBI" id="CHEBI:30616"/>
        <dbReference type="ChEBI" id="CHEBI:43474"/>
        <dbReference type="ChEBI" id="CHEBI:57822"/>
        <dbReference type="ChEBI" id="CHEBI:61386"/>
        <dbReference type="ChEBI" id="CHEBI:83905"/>
        <dbReference type="ChEBI" id="CHEBI:456216"/>
        <dbReference type="EC" id="6.3.2.10"/>
    </reaction>
</comment>
<accession>A0A252F5M3</accession>
<comment type="subcellular location">
    <subcellularLocation>
        <location evidence="10 11">Cytoplasm</location>
    </subcellularLocation>
</comment>
<evidence type="ECO:0000259" key="14">
    <source>
        <dbReference type="Pfam" id="PF08245"/>
    </source>
</evidence>
<dbReference type="GO" id="GO:0005737">
    <property type="term" value="C:cytoplasm"/>
    <property type="evidence" value="ECO:0007669"/>
    <property type="project" value="UniProtKB-SubCell"/>
</dbReference>
<evidence type="ECO:0000256" key="8">
    <source>
        <dbReference type="ARBA" id="ARBA00023306"/>
    </source>
</evidence>
<keyword evidence="7 10" id="KW-0573">Peptidoglycan synthesis</keyword>
<dbReference type="InterPro" id="IPR004101">
    <property type="entry name" value="Mur_ligase_C"/>
</dbReference>
<feature type="binding site" evidence="10">
    <location>
        <begin position="108"/>
        <end position="114"/>
    </location>
    <ligand>
        <name>ATP</name>
        <dbReference type="ChEBI" id="CHEBI:30616"/>
    </ligand>
</feature>
<dbReference type="Pfam" id="PF01225">
    <property type="entry name" value="Mur_ligase"/>
    <property type="match status" value="1"/>
</dbReference>
<protein>
    <recommendedName>
        <fullName evidence="10 11">UDP-N-acetylmuramoyl-tripeptide--D-alanyl-D-alanine ligase</fullName>
        <ecNumber evidence="10 11">6.3.2.10</ecNumber>
    </recommendedName>
    <alternativeName>
        <fullName evidence="10">D-alanyl-D-alanine-adding enzyme</fullName>
    </alternativeName>
</protein>
<dbReference type="GO" id="GO:0071555">
    <property type="term" value="P:cell wall organization"/>
    <property type="evidence" value="ECO:0007669"/>
    <property type="project" value="UniProtKB-KW"/>
</dbReference>
<dbReference type="SUPFAM" id="SSF53623">
    <property type="entry name" value="MurD-like peptide ligases, catalytic domain"/>
    <property type="match status" value="1"/>
</dbReference>
<dbReference type="UniPathway" id="UPA00219"/>
<feature type="domain" description="Mur ligase N-terminal catalytic" evidence="12">
    <location>
        <begin position="25"/>
        <end position="92"/>
    </location>
</feature>
<dbReference type="EC" id="6.3.2.10" evidence="10 11"/>
<dbReference type="PANTHER" id="PTHR43024">
    <property type="entry name" value="UDP-N-ACETYLMURAMOYL-TRIPEPTIDE--D-ALANYL-D-ALANINE LIGASE"/>
    <property type="match status" value="1"/>
</dbReference>
<sequence>MKTITAAQAAAFVGGVVVGDGNTRMTGVSTDSRSIPAGSLFIPLRGERFDGHDFLEKAVEAQAAAVMSERDVDLPVPVIRVDDTRRALLALAGGYRSLFDIPVVGVTGSVGKTTTKEMTAAVLAQKFNTIYTQGNLNNEIGMPLTLFRLEEDTQAAVVEMGMSNFKEISHMTVQAKPDVAIITNVGTAHIEFLGSREGIRDAKLEILEGLRPGGTAVLNGDEPLLWCKKNWLGVKTLYFGIDNPECDVRAEHIVLHDDRVELTIVHPGGSFDAVLNTAGYHNVYNALAAAAAGLCLGLSHEQIAVGLASFHDLHQTITYEDGFAIIDACYNASPDAVEASLEVLKSLSVNGRRFAVLGGMRELGRFAEVEHRRCGKKAAACADFLYCYGDGAEDYCAGAAEAGMPQENMHILYSHEGLACALKRAAKPGDALLFKGSRYWKMEKALELFREK</sequence>
<name>A0A252F5M3_9FIRM</name>
<dbReference type="Pfam" id="PF08245">
    <property type="entry name" value="Mur_ligase_M"/>
    <property type="match status" value="1"/>
</dbReference>
<evidence type="ECO:0000256" key="1">
    <source>
        <dbReference type="ARBA" id="ARBA00022490"/>
    </source>
</evidence>
<dbReference type="InterPro" id="IPR051046">
    <property type="entry name" value="MurCDEF_CellWall_CoF430Synth"/>
</dbReference>
<dbReference type="Gene3D" id="3.40.1190.10">
    <property type="entry name" value="Mur-like, catalytic domain"/>
    <property type="match status" value="1"/>
</dbReference>
<gene>
    <name evidence="10" type="primary">murF</name>
    <name evidence="15" type="ORF">CBW42_05370</name>
</gene>
<evidence type="ECO:0000256" key="3">
    <source>
        <dbReference type="ARBA" id="ARBA00022618"/>
    </source>
</evidence>
<evidence type="ECO:0000256" key="11">
    <source>
        <dbReference type="RuleBase" id="RU004136"/>
    </source>
</evidence>
<evidence type="ECO:0000259" key="12">
    <source>
        <dbReference type="Pfam" id="PF01225"/>
    </source>
</evidence>
<dbReference type="NCBIfam" id="TIGR01143">
    <property type="entry name" value="murF"/>
    <property type="match status" value="1"/>
</dbReference>
<evidence type="ECO:0000313" key="15">
    <source>
        <dbReference type="EMBL" id="OUM21012.1"/>
    </source>
</evidence>
<dbReference type="PANTHER" id="PTHR43024:SF1">
    <property type="entry name" value="UDP-N-ACETYLMURAMOYL-TRIPEPTIDE--D-ALANYL-D-ALANINE LIGASE"/>
    <property type="match status" value="1"/>
</dbReference>
<dbReference type="InterPro" id="IPR036565">
    <property type="entry name" value="Mur-like_cat_sf"/>
</dbReference>
<keyword evidence="16" id="KW-1185">Reference proteome</keyword>
<evidence type="ECO:0000256" key="7">
    <source>
        <dbReference type="ARBA" id="ARBA00022984"/>
    </source>
</evidence>
<keyword evidence="5 10" id="KW-0067">ATP-binding</keyword>
<dbReference type="Gene3D" id="3.90.190.20">
    <property type="entry name" value="Mur ligase, C-terminal domain"/>
    <property type="match status" value="1"/>
</dbReference>
<comment type="function">
    <text evidence="10 11">Involved in cell wall formation. Catalyzes the final step in the synthesis of UDP-N-acetylmuramoyl-pentapeptide, the precursor of murein.</text>
</comment>
<keyword evidence="2 10" id="KW-0436">Ligase</keyword>
<comment type="caution">
    <text evidence="15">The sequence shown here is derived from an EMBL/GenBank/DDBJ whole genome shotgun (WGS) entry which is preliminary data.</text>
</comment>
<dbReference type="AlphaFoldDB" id="A0A252F5M3"/>
<dbReference type="GO" id="GO:0051301">
    <property type="term" value="P:cell division"/>
    <property type="evidence" value="ECO:0007669"/>
    <property type="project" value="UniProtKB-KW"/>
</dbReference>
<keyword evidence="1 10" id="KW-0963">Cytoplasm</keyword>